<gene>
    <name evidence="1" type="ORF">LR48_Vigan03g059200</name>
</gene>
<dbReference type="EMBL" id="CM003373">
    <property type="protein sequence ID" value="KOM37211.1"/>
    <property type="molecule type" value="Genomic_DNA"/>
</dbReference>
<protein>
    <submittedName>
        <fullName evidence="1">Uncharacterized protein</fullName>
    </submittedName>
</protein>
<dbReference type="Proteomes" id="UP000053144">
    <property type="component" value="Chromosome 3"/>
</dbReference>
<evidence type="ECO:0000313" key="1">
    <source>
        <dbReference type="EMBL" id="KOM37211.1"/>
    </source>
</evidence>
<name>A0A0L9U361_PHAAN</name>
<dbReference type="AlphaFoldDB" id="A0A0L9U361"/>
<sequence length="131" mass="14582">MKQREVRAEGGEYFRNSQLQLSTRQRTCHASSTTVDARSQSCSTFSTALLTDMLDGRPLPSGHVYSTTAERTFHYAPDSAPRATVWRPSGRRCLDDHDVKVYKSNLSISVLEQVRLGISCISSDRQDVSVG</sequence>
<organism evidence="1 2">
    <name type="scientific">Phaseolus angularis</name>
    <name type="common">Azuki bean</name>
    <name type="synonym">Vigna angularis</name>
    <dbReference type="NCBI Taxonomy" id="3914"/>
    <lineage>
        <taxon>Eukaryota</taxon>
        <taxon>Viridiplantae</taxon>
        <taxon>Streptophyta</taxon>
        <taxon>Embryophyta</taxon>
        <taxon>Tracheophyta</taxon>
        <taxon>Spermatophyta</taxon>
        <taxon>Magnoliopsida</taxon>
        <taxon>eudicotyledons</taxon>
        <taxon>Gunneridae</taxon>
        <taxon>Pentapetalae</taxon>
        <taxon>rosids</taxon>
        <taxon>fabids</taxon>
        <taxon>Fabales</taxon>
        <taxon>Fabaceae</taxon>
        <taxon>Papilionoideae</taxon>
        <taxon>50 kb inversion clade</taxon>
        <taxon>NPAAA clade</taxon>
        <taxon>indigoferoid/millettioid clade</taxon>
        <taxon>Phaseoleae</taxon>
        <taxon>Vigna</taxon>
    </lineage>
</organism>
<dbReference type="Gramene" id="KOM37211">
    <property type="protein sequence ID" value="KOM37211"/>
    <property type="gene ID" value="LR48_Vigan03g059200"/>
</dbReference>
<proteinExistence type="predicted"/>
<accession>A0A0L9U361</accession>
<evidence type="ECO:0000313" key="2">
    <source>
        <dbReference type="Proteomes" id="UP000053144"/>
    </source>
</evidence>
<reference evidence="2" key="1">
    <citation type="journal article" date="2015" name="Proc. Natl. Acad. Sci. U.S.A.">
        <title>Genome sequencing of adzuki bean (Vigna angularis) provides insight into high starch and low fat accumulation and domestication.</title>
        <authorList>
            <person name="Yang K."/>
            <person name="Tian Z."/>
            <person name="Chen C."/>
            <person name="Luo L."/>
            <person name="Zhao B."/>
            <person name="Wang Z."/>
            <person name="Yu L."/>
            <person name="Li Y."/>
            <person name="Sun Y."/>
            <person name="Li W."/>
            <person name="Chen Y."/>
            <person name="Li Y."/>
            <person name="Zhang Y."/>
            <person name="Ai D."/>
            <person name="Zhao J."/>
            <person name="Shang C."/>
            <person name="Ma Y."/>
            <person name="Wu B."/>
            <person name="Wang M."/>
            <person name="Gao L."/>
            <person name="Sun D."/>
            <person name="Zhang P."/>
            <person name="Guo F."/>
            <person name="Wang W."/>
            <person name="Li Y."/>
            <person name="Wang J."/>
            <person name="Varshney R.K."/>
            <person name="Wang J."/>
            <person name="Ling H.Q."/>
            <person name="Wan P."/>
        </authorList>
    </citation>
    <scope>NUCLEOTIDE SEQUENCE</scope>
    <source>
        <strain evidence="2">cv. Jingnong 6</strain>
    </source>
</reference>